<dbReference type="Proteomes" id="UP000248259">
    <property type="component" value="Unassembled WGS sequence"/>
</dbReference>
<evidence type="ECO:0000259" key="3">
    <source>
        <dbReference type="PROSITE" id="PS50883"/>
    </source>
</evidence>
<feature type="domain" description="PAS" evidence="1">
    <location>
        <begin position="212"/>
        <end position="282"/>
    </location>
</feature>
<protein>
    <recommendedName>
        <fullName evidence="7">Diguanylate cyclase</fullName>
    </recommendedName>
</protein>
<proteinExistence type="predicted"/>
<keyword evidence="6" id="KW-1185">Reference proteome</keyword>
<dbReference type="InterPro" id="IPR018771">
    <property type="entry name" value="PocR_dom"/>
</dbReference>
<dbReference type="CDD" id="cd01948">
    <property type="entry name" value="EAL"/>
    <property type="match status" value="1"/>
</dbReference>
<dbReference type="PROSITE" id="PS50112">
    <property type="entry name" value="PAS"/>
    <property type="match status" value="2"/>
</dbReference>
<dbReference type="InterPro" id="IPR013767">
    <property type="entry name" value="PAS_fold"/>
</dbReference>
<dbReference type="PROSITE" id="PS50887">
    <property type="entry name" value="GGDEF"/>
    <property type="match status" value="1"/>
</dbReference>
<evidence type="ECO:0000259" key="4">
    <source>
        <dbReference type="PROSITE" id="PS50887"/>
    </source>
</evidence>
<dbReference type="SMART" id="SM00091">
    <property type="entry name" value="PAS"/>
    <property type="match status" value="2"/>
</dbReference>
<dbReference type="Pfam" id="PF00990">
    <property type="entry name" value="GGDEF"/>
    <property type="match status" value="1"/>
</dbReference>
<dbReference type="InterPro" id="IPR025991">
    <property type="entry name" value="Chemoreceptor_zinc-bind_dom"/>
</dbReference>
<dbReference type="SUPFAM" id="SSF55785">
    <property type="entry name" value="PYP-like sensor domain (PAS domain)"/>
    <property type="match status" value="2"/>
</dbReference>
<evidence type="ECO:0000259" key="2">
    <source>
        <dbReference type="PROSITE" id="PS50113"/>
    </source>
</evidence>
<dbReference type="InterPro" id="IPR035919">
    <property type="entry name" value="EAL_sf"/>
</dbReference>
<feature type="domain" description="PAC" evidence="2">
    <location>
        <begin position="408"/>
        <end position="460"/>
    </location>
</feature>
<feature type="domain" description="PAS" evidence="1">
    <location>
        <begin position="332"/>
        <end position="381"/>
    </location>
</feature>
<dbReference type="Gene3D" id="3.20.20.450">
    <property type="entry name" value="EAL domain"/>
    <property type="match status" value="1"/>
</dbReference>
<dbReference type="InterPro" id="IPR000700">
    <property type="entry name" value="PAS-assoc_C"/>
</dbReference>
<dbReference type="AlphaFoldDB" id="A0A323UQN3"/>
<dbReference type="RefSeq" id="WP_110529695.1">
    <property type="nucleotide sequence ID" value="NZ_QKOE01000028.1"/>
</dbReference>
<comment type="caution">
    <text evidence="5">The sequence shown here is derived from an EMBL/GenBank/DDBJ whole genome shotgun (WGS) entry which is preliminary data.</text>
</comment>
<dbReference type="InterPro" id="IPR043128">
    <property type="entry name" value="Rev_trsase/Diguanyl_cyclase"/>
</dbReference>
<dbReference type="SMART" id="SM00086">
    <property type="entry name" value="PAC"/>
    <property type="match status" value="2"/>
</dbReference>
<dbReference type="Pfam" id="PF10114">
    <property type="entry name" value="PocR"/>
    <property type="match status" value="1"/>
</dbReference>
<organism evidence="5 6">
    <name type="scientific">Parazoarcus communis SWub3 = DSM 12120</name>
    <dbReference type="NCBI Taxonomy" id="1121029"/>
    <lineage>
        <taxon>Bacteria</taxon>
        <taxon>Pseudomonadati</taxon>
        <taxon>Pseudomonadota</taxon>
        <taxon>Betaproteobacteria</taxon>
        <taxon>Rhodocyclales</taxon>
        <taxon>Zoogloeaceae</taxon>
        <taxon>Parazoarcus</taxon>
    </lineage>
</organism>
<dbReference type="Gene3D" id="3.30.70.270">
    <property type="match status" value="1"/>
</dbReference>
<name>A0A323UQN3_9RHOO</name>
<feature type="domain" description="PAC" evidence="2">
    <location>
        <begin position="286"/>
        <end position="338"/>
    </location>
</feature>
<dbReference type="InterPro" id="IPR000160">
    <property type="entry name" value="GGDEF_dom"/>
</dbReference>
<dbReference type="InterPro" id="IPR052155">
    <property type="entry name" value="Biofilm_reg_signaling"/>
</dbReference>
<dbReference type="InterPro" id="IPR001633">
    <property type="entry name" value="EAL_dom"/>
</dbReference>
<dbReference type="EMBL" id="QKOE01000028">
    <property type="protein sequence ID" value="PZA14541.1"/>
    <property type="molecule type" value="Genomic_DNA"/>
</dbReference>
<gene>
    <name evidence="5" type="ORF">DNK49_21375</name>
</gene>
<dbReference type="NCBIfam" id="TIGR00254">
    <property type="entry name" value="GGDEF"/>
    <property type="match status" value="1"/>
</dbReference>
<dbReference type="Pfam" id="PF13682">
    <property type="entry name" value="CZB"/>
    <property type="match status" value="1"/>
</dbReference>
<dbReference type="Pfam" id="PF13426">
    <property type="entry name" value="PAS_9"/>
    <property type="match status" value="1"/>
</dbReference>
<dbReference type="InterPro" id="IPR001610">
    <property type="entry name" value="PAC"/>
</dbReference>
<dbReference type="InterPro" id="IPR000014">
    <property type="entry name" value="PAS"/>
</dbReference>
<dbReference type="CDD" id="cd01949">
    <property type="entry name" value="GGDEF"/>
    <property type="match status" value="1"/>
</dbReference>
<dbReference type="Gene3D" id="3.30.450.20">
    <property type="entry name" value="PAS domain"/>
    <property type="match status" value="2"/>
</dbReference>
<feature type="domain" description="GGDEF" evidence="4">
    <location>
        <begin position="492"/>
        <end position="626"/>
    </location>
</feature>
<sequence>MNLAEQMKYADLVDIPRLQALMERFNEVVGIANAVIDVDGTVIVHAGWQRACTDFHRVNPQSCRLCVESDTSLVESMTRGSPFAVYRCHNGLVDTAARIVVAGKHVANVFTGQFLTAPPDTDFFRSQAQRFGYDEADYLGAIRQVPIVSRERVESITRLYAQLASMMADSGLDRIRQREATRALARLNATLEDTVAARTRALAQANQELSARESLLKQILDTSSVAIFVVDAQGCITQANQRMAEMFGLSLAELVGAEYVSLIHPDERNVGRDKMRALLTSEIAAVDLDRLYWRADQSEFWGHLTGRRLHHADGTMIGLVGVIADINARKLAEQKLQLAANVFSHAREGIMITAPDGCIIDVNEAFTRITGYPRDEVIGRNPSLLASERHDAAYFEAMWQALIGKGHWYGEIWNRRRNGEEYIQLQTVTAVRDPGGNIRHFVALFSDITAQKEHERRLEHIAHYDALTRLPNRVLLADRMQQAMTQAQRRSLRLAVAYLDLDGFKAVNDRHGHELGDQLLINLANSMRQILREGDTLARLGGDEFVAVLGDLSDTAAVEPMLDRLLATVAQPLNAEGCEFRLSASLGVTFYPQSEEVDADQLLRQADQAMYQAKLAGKNRYHVFDAEQDRHVRGHHESLEHIARALAEKEFVLHYQPKVNMRTGKVIGAEALIRWQHPERGLLAPAAFLPVIEDHSLAIQLGEWVIDTALKQMEQWQATGLSLPISVNIGARQLQQAHFVDRLKTLLAAHPDITPDLLELEVLETSALEDMAQASSAIAACCELGVRCALDDFGTGYSSLSYLKQLPVSQLKIDRSFVRDMLDDPDDLAILEGVLGLASAFRRQVIAEGVESLAHGQLLLQLGCELAQGYGIARPMPGNALANWVAEWRPALTWSNTNPVSRDDQPLLHAIVEHRAFIAAVASYLVGERTQRPALDAQHCRLALWQASDASARHRSNPAFANIATLHHRLHQQAGEVLEQHAKGQVDALEAGLSALNDLGTSLLAQLEALVHTPLR</sequence>
<dbReference type="SMART" id="SM00267">
    <property type="entry name" value="GGDEF"/>
    <property type="match status" value="1"/>
</dbReference>
<dbReference type="PANTHER" id="PTHR44757">
    <property type="entry name" value="DIGUANYLATE CYCLASE DGCP"/>
    <property type="match status" value="1"/>
</dbReference>
<evidence type="ECO:0000313" key="5">
    <source>
        <dbReference type="EMBL" id="PZA14541.1"/>
    </source>
</evidence>
<accession>A0A323UQN3</accession>
<dbReference type="SUPFAM" id="SSF141868">
    <property type="entry name" value="EAL domain-like"/>
    <property type="match status" value="1"/>
</dbReference>
<dbReference type="Pfam" id="PF00563">
    <property type="entry name" value="EAL"/>
    <property type="match status" value="1"/>
</dbReference>
<dbReference type="PROSITE" id="PS50113">
    <property type="entry name" value="PAC"/>
    <property type="match status" value="2"/>
</dbReference>
<dbReference type="CDD" id="cd00130">
    <property type="entry name" value="PAS"/>
    <property type="match status" value="2"/>
</dbReference>
<dbReference type="GO" id="GO:0006355">
    <property type="term" value="P:regulation of DNA-templated transcription"/>
    <property type="evidence" value="ECO:0007669"/>
    <property type="project" value="InterPro"/>
</dbReference>
<dbReference type="SUPFAM" id="SSF55073">
    <property type="entry name" value="Nucleotide cyclase"/>
    <property type="match status" value="1"/>
</dbReference>
<dbReference type="GO" id="GO:0003824">
    <property type="term" value="F:catalytic activity"/>
    <property type="evidence" value="ECO:0007669"/>
    <property type="project" value="UniProtKB-ARBA"/>
</dbReference>
<feature type="domain" description="EAL" evidence="3">
    <location>
        <begin position="635"/>
        <end position="889"/>
    </location>
</feature>
<dbReference type="PANTHER" id="PTHR44757:SF2">
    <property type="entry name" value="BIOFILM ARCHITECTURE MAINTENANCE PROTEIN MBAA"/>
    <property type="match status" value="1"/>
</dbReference>
<evidence type="ECO:0000313" key="6">
    <source>
        <dbReference type="Proteomes" id="UP000248259"/>
    </source>
</evidence>
<evidence type="ECO:0000259" key="1">
    <source>
        <dbReference type="PROSITE" id="PS50112"/>
    </source>
</evidence>
<dbReference type="FunFam" id="3.30.70.270:FF:000001">
    <property type="entry name" value="Diguanylate cyclase domain protein"/>
    <property type="match status" value="1"/>
</dbReference>
<dbReference type="Pfam" id="PF00989">
    <property type="entry name" value="PAS"/>
    <property type="match status" value="1"/>
</dbReference>
<dbReference type="Gene3D" id="1.20.120.30">
    <property type="entry name" value="Aspartate receptor, ligand-binding domain"/>
    <property type="match status" value="1"/>
</dbReference>
<evidence type="ECO:0008006" key="7">
    <source>
        <dbReference type="Google" id="ProtNLM"/>
    </source>
</evidence>
<dbReference type="OrthoDB" id="9813903at2"/>
<reference evidence="5 6" key="1">
    <citation type="submission" date="2018-06" db="EMBL/GenBank/DDBJ databases">
        <title>Azoarcus communis strain SWub3 genome.</title>
        <authorList>
            <person name="Zorraquino Salvo V."/>
            <person name="Toubiana D."/>
            <person name="Blumwald E."/>
        </authorList>
    </citation>
    <scope>NUCLEOTIDE SEQUENCE [LARGE SCALE GENOMIC DNA]</scope>
    <source>
        <strain evidence="5 6">SWub3</strain>
    </source>
</reference>
<dbReference type="NCBIfam" id="TIGR00229">
    <property type="entry name" value="sensory_box"/>
    <property type="match status" value="2"/>
</dbReference>
<dbReference type="SMART" id="SM00052">
    <property type="entry name" value="EAL"/>
    <property type="match status" value="1"/>
</dbReference>
<dbReference type="InterPro" id="IPR029787">
    <property type="entry name" value="Nucleotide_cyclase"/>
</dbReference>
<dbReference type="PROSITE" id="PS50883">
    <property type="entry name" value="EAL"/>
    <property type="match status" value="1"/>
</dbReference>
<dbReference type="InterPro" id="IPR035965">
    <property type="entry name" value="PAS-like_dom_sf"/>
</dbReference>